<reference evidence="1 2" key="1">
    <citation type="journal article" date="2016" name="Mol. Biol. Evol.">
        <title>Comparative Genomics of Early-Diverging Mushroom-Forming Fungi Provides Insights into the Origins of Lignocellulose Decay Capabilities.</title>
        <authorList>
            <person name="Nagy L.G."/>
            <person name="Riley R."/>
            <person name="Tritt A."/>
            <person name="Adam C."/>
            <person name="Daum C."/>
            <person name="Floudas D."/>
            <person name="Sun H."/>
            <person name="Yadav J.S."/>
            <person name="Pangilinan J."/>
            <person name="Larsson K.H."/>
            <person name="Matsuura K."/>
            <person name="Barry K."/>
            <person name="Labutti K."/>
            <person name="Kuo R."/>
            <person name="Ohm R.A."/>
            <person name="Bhattacharya S.S."/>
            <person name="Shirouzu T."/>
            <person name="Yoshinaga Y."/>
            <person name="Martin F.M."/>
            <person name="Grigoriev I.V."/>
            <person name="Hibbett D.S."/>
        </authorList>
    </citation>
    <scope>NUCLEOTIDE SEQUENCE [LARGE SCALE GENOMIC DNA]</scope>
    <source>
        <strain evidence="1 2">CBS 109695</strain>
    </source>
</reference>
<dbReference type="Pfam" id="PF18758">
    <property type="entry name" value="KDZ"/>
    <property type="match status" value="1"/>
</dbReference>
<protein>
    <recommendedName>
        <fullName evidence="3">CxC2-like cysteine cluster KDZ transposase-associated domain-containing protein</fullName>
    </recommendedName>
</protein>
<dbReference type="STRING" id="436010.A0A167UVY9"/>
<organism evidence="1 2">
    <name type="scientific">Athelia psychrophila</name>
    <dbReference type="NCBI Taxonomy" id="1759441"/>
    <lineage>
        <taxon>Eukaryota</taxon>
        <taxon>Fungi</taxon>
        <taxon>Dikarya</taxon>
        <taxon>Basidiomycota</taxon>
        <taxon>Agaricomycotina</taxon>
        <taxon>Agaricomycetes</taxon>
        <taxon>Agaricomycetidae</taxon>
        <taxon>Atheliales</taxon>
        <taxon>Atheliaceae</taxon>
        <taxon>Athelia</taxon>
    </lineage>
</organism>
<dbReference type="OrthoDB" id="3246730at2759"/>
<dbReference type="PANTHER" id="PTHR33096">
    <property type="entry name" value="CXC2 DOMAIN-CONTAINING PROTEIN"/>
    <property type="match status" value="1"/>
</dbReference>
<sequence>MSEAELANLAMQAAISSTSIIQPDDIDMGDYSDVVNGHQPVSISHTGGEMGAMAAAVVPSKRRRVDRRKHRDRNRLRQQGFDYQIEALTNAYTSYLYNRDHGINRKAFELDDSSYDICVVDTLVTTTLNVSYKWASSLSPCPAIVMQGVIPTAPQTPTIGFRIETMELYCTARFRCPQLSVQAWVHIMADLQGDVYARYRSRQFSIAYDLYLAIRANAQSRVSKALDRKDPDWCIRHVCPPCMNKLQDELEMKFSMLWAMDGNDSLKRFERRAAPEEDGPLLGASVESIDTRTVPGNVYLSRPYIDKWAMKPGDRNHDPEEDNPGPCREHWKNMKPEATARSWGCFRETGVFTAFCRHGFCLTITNMYCMGEQSKYGLATSERMMLALGPNQGAGLDIGCSHRITLAISPLGPLAKELNHTILVDAFHGHAHNRLCQLSNLTTYVEGLGLEALSVCEQAFSKSNALAGSTRSMGTFHQRQAIAVYFRDMDDFEHYYTMTTYIHTMYKKALDILEKNPDALEISKAALGITGTSLFEGWRLEETEYLQGLQKEPPQETLRMEYYQRLNHLSHCDALVNAVRNVGFHITDPTLRDTTNIIETRCQHAIENHQTAAMHVHDLELRMGIQIWWAADSVEYAETGQMVTMRSYQHAMDVLEGLVVARLFNLASMNRAGMGYKQRKHIGKALQARSAAIKATLGRYNAAALALNLPRDTLNIEQGHTSRCARVTMVHNTMGRITMDQYFKLKCAPEEITRCNIEITRIVTHLRDEEAFLQHHEERLRPTNPVLAYQMAIHCNVRGRFTAHHNQHLALIAELPGFSGSLEPGISLDIGPGGSASWHPPAATNATSTAPVITVNQSAEEVELEGEQNDDEDEAQEHEDEADLLAVMFDKVDIARDSERGVDFFKSQSGSLHLYYVLL</sequence>
<evidence type="ECO:0000313" key="1">
    <source>
        <dbReference type="EMBL" id="KZP04358.1"/>
    </source>
</evidence>
<dbReference type="InterPro" id="IPR040521">
    <property type="entry name" value="KDZ"/>
</dbReference>
<dbReference type="AlphaFoldDB" id="A0A167UVY9"/>
<gene>
    <name evidence="1" type="ORF">FIBSPDRAFT_1054731</name>
</gene>
<dbReference type="Proteomes" id="UP000076532">
    <property type="component" value="Unassembled WGS sequence"/>
</dbReference>
<name>A0A167UVY9_9AGAM</name>
<evidence type="ECO:0000313" key="2">
    <source>
        <dbReference type="Proteomes" id="UP000076532"/>
    </source>
</evidence>
<dbReference type="EMBL" id="KV417931">
    <property type="protein sequence ID" value="KZP04358.1"/>
    <property type="molecule type" value="Genomic_DNA"/>
</dbReference>
<keyword evidence="2" id="KW-1185">Reference proteome</keyword>
<proteinExistence type="predicted"/>
<evidence type="ECO:0008006" key="3">
    <source>
        <dbReference type="Google" id="ProtNLM"/>
    </source>
</evidence>
<dbReference type="PANTHER" id="PTHR33096:SF1">
    <property type="entry name" value="CXC1-LIKE CYSTEINE CLUSTER ASSOCIATED WITH KDZ TRANSPOSASES DOMAIN-CONTAINING PROTEIN"/>
    <property type="match status" value="1"/>
</dbReference>
<accession>A0A167UVY9</accession>